<feature type="domain" description="DNA topoisomerase type IA zn finger" evidence="1">
    <location>
        <begin position="114"/>
        <end position="152"/>
    </location>
</feature>
<name>A0A9W4QX81_PSEHA</name>
<organism evidence="2 3">
    <name type="scientific">Pseudoalteromonas haloplanktis</name>
    <name type="common">Alteromonas haloplanktis</name>
    <dbReference type="NCBI Taxonomy" id="228"/>
    <lineage>
        <taxon>Bacteria</taxon>
        <taxon>Pseudomonadati</taxon>
        <taxon>Pseudomonadota</taxon>
        <taxon>Gammaproteobacteria</taxon>
        <taxon>Alteromonadales</taxon>
        <taxon>Pseudoalteromonadaceae</taxon>
        <taxon>Pseudoalteromonas</taxon>
    </lineage>
</organism>
<proteinExistence type="predicted"/>
<dbReference type="Pfam" id="PF01396">
    <property type="entry name" value="Zn_ribbon_Top1"/>
    <property type="match status" value="3"/>
</dbReference>
<dbReference type="EC" id="5.6.2.1" evidence="2"/>
<evidence type="ECO:0000313" key="2">
    <source>
        <dbReference type="EMBL" id="CAH9057360.1"/>
    </source>
</evidence>
<keyword evidence="3" id="KW-1185">Reference proteome</keyword>
<dbReference type="GO" id="GO:0003917">
    <property type="term" value="F:DNA topoisomerase type I (single strand cut, ATP-independent) activity"/>
    <property type="evidence" value="ECO:0007669"/>
    <property type="project" value="UniProtKB-EC"/>
</dbReference>
<protein>
    <submittedName>
        <fullName evidence="2">DNA topoisomerase 1</fullName>
        <ecNumber evidence="2">5.6.2.1</ecNumber>
    </submittedName>
</protein>
<dbReference type="AlphaFoldDB" id="A0A9W4QX81"/>
<feature type="domain" description="DNA topoisomerase type IA zn finger" evidence="1">
    <location>
        <begin position="21"/>
        <end position="55"/>
    </location>
</feature>
<feature type="domain" description="DNA topoisomerase type IA zn finger" evidence="1">
    <location>
        <begin position="69"/>
        <end position="102"/>
    </location>
</feature>
<reference evidence="2" key="1">
    <citation type="submission" date="2022-07" db="EMBL/GenBank/DDBJ databases">
        <authorList>
            <person name="Criscuolo A."/>
        </authorList>
    </citation>
    <scope>NUCLEOTIDE SEQUENCE</scope>
    <source>
        <strain evidence="2">CIP103197</strain>
    </source>
</reference>
<dbReference type="GO" id="GO:0003677">
    <property type="term" value="F:DNA binding"/>
    <property type="evidence" value="ECO:0007669"/>
    <property type="project" value="InterPro"/>
</dbReference>
<dbReference type="EMBL" id="CAMAPB010000020">
    <property type="protein sequence ID" value="CAH9057360.1"/>
    <property type="molecule type" value="Genomic_DNA"/>
</dbReference>
<dbReference type="Proteomes" id="UP001152447">
    <property type="component" value="Unassembled WGS sequence"/>
</dbReference>
<dbReference type="Gene3D" id="3.30.65.10">
    <property type="entry name" value="Bacterial Topoisomerase I, domain 1"/>
    <property type="match status" value="3"/>
</dbReference>
<keyword evidence="2" id="KW-0413">Isomerase</keyword>
<dbReference type="SUPFAM" id="SSF57783">
    <property type="entry name" value="Zinc beta-ribbon"/>
    <property type="match status" value="3"/>
</dbReference>
<evidence type="ECO:0000259" key="1">
    <source>
        <dbReference type="Pfam" id="PF01396"/>
    </source>
</evidence>
<dbReference type="InterPro" id="IPR000380">
    <property type="entry name" value="Topo_IA"/>
</dbReference>
<dbReference type="GO" id="GO:0006265">
    <property type="term" value="P:DNA topological change"/>
    <property type="evidence" value="ECO:0007669"/>
    <property type="project" value="InterPro"/>
</dbReference>
<dbReference type="GO" id="GO:0005694">
    <property type="term" value="C:chromosome"/>
    <property type="evidence" value="ECO:0007669"/>
    <property type="project" value="InterPro"/>
</dbReference>
<gene>
    <name evidence="2" type="primary">topA_1</name>
    <name evidence="2" type="ORF">PSEHALCIP103_01640</name>
</gene>
<dbReference type="PANTHER" id="PTHR42785:SF1">
    <property type="entry name" value="DNA TOPOISOMERASE"/>
    <property type="match status" value="1"/>
</dbReference>
<evidence type="ECO:0000313" key="3">
    <source>
        <dbReference type="Proteomes" id="UP001152447"/>
    </source>
</evidence>
<dbReference type="RefSeq" id="WP_262976584.1">
    <property type="nucleotide sequence ID" value="NZ_CAMAPB010000020.1"/>
</dbReference>
<sequence>MSKIDHSLFSANKHALEKEYEICPQCGSELVIRNSKSGPFLGCASYPKCDFIRPLAHHDSNEIKILEDSECPECSKPLVVKNGRYGMFIGCTGYPECHYIASEHDDTPSEEPVISCPKCKKGHLVSRSNKFGKVFYSCDCYPSCKYTLNHKPVAQACPVCDWPVITEKKTASGVVLQCPQKSCMHKFAATE</sequence>
<dbReference type="InterPro" id="IPR013498">
    <property type="entry name" value="Topo_IA_Znf"/>
</dbReference>
<dbReference type="PANTHER" id="PTHR42785">
    <property type="entry name" value="DNA TOPOISOMERASE, TYPE IA, CORE"/>
    <property type="match status" value="1"/>
</dbReference>
<comment type="caution">
    <text evidence="2">The sequence shown here is derived from an EMBL/GenBank/DDBJ whole genome shotgun (WGS) entry which is preliminary data.</text>
</comment>
<accession>A0A9W4QX81</accession>